<dbReference type="EMBL" id="CP090978">
    <property type="protein sequence ID" value="UJF35562.1"/>
    <property type="molecule type" value="Genomic_DNA"/>
</dbReference>
<keyword evidence="4" id="KW-0411">Iron-sulfur</keyword>
<dbReference type="Gene3D" id="2.102.10.10">
    <property type="entry name" value="Rieske [2Fe-2S] iron-sulphur domain"/>
    <property type="match status" value="1"/>
</dbReference>
<dbReference type="PANTHER" id="PTHR21496:SF23">
    <property type="entry name" value="3-PHENYLPROPIONATE_CINNAMIC ACID DIOXYGENASE FERREDOXIN SUBUNIT"/>
    <property type="match status" value="1"/>
</dbReference>
<dbReference type="RefSeq" id="WP_235122123.1">
    <property type="nucleotide sequence ID" value="NZ_CP090978.1"/>
</dbReference>
<dbReference type="InterPro" id="IPR036922">
    <property type="entry name" value="Rieske_2Fe-2S_sf"/>
</dbReference>
<evidence type="ECO:0000256" key="1">
    <source>
        <dbReference type="ARBA" id="ARBA00022714"/>
    </source>
</evidence>
<dbReference type="InterPro" id="IPR012747">
    <property type="entry name" value="MocE_2FeS"/>
</dbReference>
<dbReference type="SUPFAM" id="SSF50022">
    <property type="entry name" value="ISP domain"/>
    <property type="match status" value="1"/>
</dbReference>
<evidence type="ECO:0000313" key="6">
    <source>
        <dbReference type="EMBL" id="UJF35562.1"/>
    </source>
</evidence>
<protein>
    <submittedName>
        <fullName evidence="6">MocE family 2Fe-2S type ferredoxin</fullName>
    </submittedName>
</protein>
<accession>A0ABY3SRF9</accession>
<sequence>MTAKSWIEACAAEEIDVEDVIRFDFEDRTFAIYRTEDNMYYATDGFCTHERVHLATGLVMGNIIECPKHNGRFNIPTGAAKRRPACEALQTYPVKVEEGKVFIQIEEGSQT</sequence>
<dbReference type="PROSITE" id="PS51296">
    <property type="entry name" value="RIESKE"/>
    <property type="match status" value="1"/>
</dbReference>
<dbReference type="CDD" id="cd03528">
    <property type="entry name" value="Rieske_RO_ferredoxin"/>
    <property type="match status" value="1"/>
</dbReference>
<keyword evidence="1" id="KW-0001">2Fe-2S</keyword>
<reference evidence="6 7" key="1">
    <citation type="journal article" date="2024" name="Int. J. Syst. Evol. Microbiol.">
        <title>Paenibacillus hexagrammi sp. nov., a novel bacterium isolated from the gut content of Hexagrammos agrammus.</title>
        <authorList>
            <person name="Jung H.K."/>
            <person name="Kim D.G."/>
            <person name="Zin H."/>
            <person name="Park J."/>
            <person name="Jung H."/>
            <person name="Kim Y.O."/>
            <person name="Kong H.J."/>
            <person name="Kim J.W."/>
            <person name="Kim Y.S."/>
        </authorList>
    </citation>
    <scope>NUCLEOTIDE SEQUENCE [LARGE SCALE GENOMIC DNA]</scope>
    <source>
        <strain evidence="6 7">YPD9-1</strain>
    </source>
</reference>
<organism evidence="6 7">
    <name type="scientific">Paenibacillus hexagrammi</name>
    <dbReference type="NCBI Taxonomy" id="2908839"/>
    <lineage>
        <taxon>Bacteria</taxon>
        <taxon>Bacillati</taxon>
        <taxon>Bacillota</taxon>
        <taxon>Bacilli</taxon>
        <taxon>Bacillales</taxon>
        <taxon>Paenibacillaceae</taxon>
        <taxon>Paenibacillus</taxon>
    </lineage>
</organism>
<keyword evidence="7" id="KW-1185">Reference proteome</keyword>
<keyword evidence="3" id="KW-0408">Iron</keyword>
<evidence type="ECO:0000256" key="2">
    <source>
        <dbReference type="ARBA" id="ARBA00022723"/>
    </source>
</evidence>
<evidence type="ECO:0000313" key="7">
    <source>
        <dbReference type="Proteomes" id="UP001649230"/>
    </source>
</evidence>
<name>A0ABY3SRF9_9BACL</name>
<evidence type="ECO:0000259" key="5">
    <source>
        <dbReference type="PROSITE" id="PS51296"/>
    </source>
</evidence>
<dbReference type="InterPro" id="IPR017941">
    <property type="entry name" value="Rieske_2Fe-2S"/>
</dbReference>
<evidence type="ECO:0000256" key="3">
    <source>
        <dbReference type="ARBA" id="ARBA00023004"/>
    </source>
</evidence>
<dbReference type="PANTHER" id="PTHR21496">
    <property type="entry name" value="FERREDOXIN-RELATED"/>
    <property type="match status" value="1"/>
</dbReference>
<evidence type="ECO:0000256" key="4">
    <source>
        <dbReference type="ARBA" id="ARBA00023014"/>
    </source>
</evidence>
<dbReference type="Proteomes" id="UP001649230">
    <property type="component" value="Chromosome"/>
</dbReference>
<gene>
    <name evidence="6" type="ORF">L0M14_10945</name>
</gene>
<dbReference type="Pfam" id="PF00355">
    <property type="entry name" value="Rieske"/>
    <property type="match status" value="1"/>
</dbReference>
<feature type="domain" description="Rieske" evidence="5">
    <location>
        <begin position="7"/>
        <end position="103"/>
    </location>
</feature>
<proteinExistence type="predicted"/>
<keyword evidence="2" id="KW-0479">Metal-binding</keyword>
<dbReference type="NCBIfam" id="TIGR02377">
    <property type="entry name" value="MocE_fam_FeS"/>
    <property type="match status" value="1"/>
</dbReference>